<organism evidence="1">
    <name type="scientific">Arundo donax</name>
    <name type="common">Giant reed</name>
    <name type="synonym">Donax arundinaceus</name>
    <dbReference type="NCBI Taxonomy" id="35708"/>
    <lineage>
        <taxon>Eukaryota</taxon>
        <taxon>Viridiplantae</taxon>
        <taxon>Streptophyta</taxon>
        <taxon>Embryophyta</taxon>
        <taxon>Tracheophyta</taxon>
        <taxon>Spermatophyta</taxon>
        <taxon>Magnoliopsida</taxon>
        <taxon>Liliopsida</taxon>
        <taxon>Poales</taxon>
        <taxon>Poaceae</taxon>
        <taxon>PACMAD clade</taxon>
        <taxon>Arundinoideae</taxon>
        <taxon>Arundineae</taxon>
        <taxon>Arundo</taxon>
    </lineage>
</organism>
<dbReference type="AlphaFoldDB" id="A0A0A9AKS2"/>
<protein>
    <submittedName>
        <fullName evidence="1">Uncharacterized protein</fullName>
    </submittedName>
</protein>
<dbReference type="EMBL" id="GBRH01246139">
    <property type="protein sequence ID" value="JAD51756.1"/>
    <property type="molecule type" value="Transcribed_RNA"/>
</dbReference>
<reference evidence="1" key="1">
    <citation type="submission" date="2014-09" db="EMBL/GenBank/DDBJ databases">
        <authorList>
            <person name="Magalhaes I.L.F."/>
            <person name="Oliveira U."/>
            <person name="Santos F.R."/>
            <person name="Vidigal T.H.D.A."/>
            <person name="Brescovit A.D."/>
            <person name="Santos A.J."/>
        </authorList>
    </citation>
    <scope>NUCLEOTIDE SEQUENCE</scope>
    <source>
        <tissue evidence="1">Shoot tissue taken approximately 20 cm above the soil surface</tissue>
    </source>
</reference>
<accession>A0A0A9AKS2</accession>
<reference evidence="1" key="2">
    <citation type="journal article" date="2015" name="Data Brief">
        <title>Shoot transcriptome of the giant reed, Arundo donax.</title>
        <authorList>
            <person name="Barrero R.A."/>
            <person name="Guerrero F.D."/>
            <person name="Moolhuijzen P."/>
            <person name="Goolsby J.A."/>
            <person name="Tidwell J."/>
            <person name="Bellgard S.E."/>
            <person name="Bellgard M.I."/>
        </authorList>
    </citation>
    <scope>NUCLEOTIDE SEQUENCE</scope>
    <source>
        <tissue evidence="1">Shoot tissue taken approximately 20 cm above the soil surface</tissue>
    </source>
</reference>
<name>A0A0A9AKS2_ARUDO</name>
<sequence length="48" mass="5188">MALFWHDCCTAPGNCINLSITSTLNIIARSIKSCLQCTCTSSVHRVAC</sequence>
<proteinExistence type="predicted"/>
<evidence type="ECO:0000313" key="1">
    <source>
        <dbReference type="EMBL" id="JAD51756.1"/>
    </source>
</evidence>